<protein>
    <submittedName>
        <fullName evidence="2">DUF6681 family protein</fullName>
    </submittedName>
</protein>
<gene>
    <name evidence="2" type="ORF">ACFQ22_09555</name>
</gene>
<comment type="caution">
    <text evidence="2">The sequence shown here is derived from an EMBL/GenBank/DDBJ whole genome shotgun (WGS) entry which is preliminary data.</text>
</comment>
<proteinExistence type="predicted"/>
<accession>A0ABW3PKH1</accession>
<evidence type="ECO:0000313" key="2">
    <source>
        <dbReference type="EMBL" id="MFD1125594.1"/>
    </source>
</evidence>
<dbReference type="InterPro" id="IPR046503">
    <property type="entry name" value="DUF6681"/>
</dbReference>
<keyword evidence="1" id="KW-1133">Transmembrane helix</keyword>
<feature type="transmembrane region" description="Helical" evidence="1">
    <location>
        <begin position="25"/>
        <end position="42"/>
    </location>
</feature>
<evidence type="ECO:0000313" key="3">
    <source>
        <dbReference type="Proteomes" id="UP001597156"/>
    </source>
</evidence>
<organism evidence="2 3">
    <name type="scientific">Lentilactobacillus raoultii</name>
    <dbReference type="NCBI Taxonomy" id="1987503"/>
    <lineage>
        <taxon>Bacteria</taxon>
        <taxon>Bacillati</taxon>
        <taxon>Bacillota</taxon>
        <taxon>Bacilli</taxon>
        <taxon>Lactobacillales</taxon>
        <taxon>Lactobacillaceae</taxon>
        <taxon>Lentilactobacillus</taxon>
    </lineage>
</organism>
<sequence>MFSFLDMINHYLGYFNINVAVKSRIYTVLGFLGNLYLFYISFRFLQNKYYSKGALLLAVSLILFYFLICNFFYYFTKKQPWFDISPKLARMLHLQPHEKEIQANSKMGNTVIQEPYNRKDNAANGIFDEQHVLPAKIAISPSEQMNLNRLVAQMEQQQLFRADYNGMTDRKIYELLKINGSKPIYAIGKGVMMPYFEMKRQGDSLIVYAGMNQAEIYPVGSIKRVGLQSIRSIDLSDLKLYLASVELFGGPYKEIGRAGVLEHSQDYTLRVSVAYKKV</sequence>
<keyword evidence="3" id="KW-1185">Reference proteome</keyword>
<dbReference type="Pfam" id="PF20386">
    <property type="entry name" value="DUF6681"/>
    <property type="match status" value="1"/>
</dbReference>
<dbReference type="Proteomes" id="UP001597156">
    <property type="component" value="Unassembled WGS sequence"/>
</dbReference>
<keyword evidence="1" id="KW-0812">Transmembrane</keyword>
<reference evidence="3" key="1">
    <citation type="journal article" date="2019" name="Int. J. Syst. Evol. Microbiol.">
        <title>The Global Catalogue of Microorganisms (GCM) 10K type strain sequencing project: providing services to taxonomists for standard genome sequencing and annotation.</title>
        <authorList>
            <consortium name="The Broad Institute Genomics Platform"/>
            <consortium name="The Broad Institute Genome Sequencing Center for Infectious Disease"/>
            <person name="Wu L."/>
            <person name="Ma J."/>
        </authorList>
    </citation>
    <scope>NUCLEOTIDE SEQUENCE [LARGE SCALE GENOMIC DNA]</scope>
    <source>
        <strain evidence="3">CCUG 71848</strain>
    </source>
</reference>
<keyword evidence="1" id="KW-0472">Membrane</keyword>
<evidence type="ECO:0000256" key="1">
    <source>
        <dbReference type="SAM" id="Phobius"/>
    </source>
</evidence>
<name>A0ABW3PKH1_9LACO</name>
<dbReference type="RefSeq" id="WP_121977888.1">
    <property type="nucleotide sequence ID" value="NZ_JBHTLH010000034.1"/>
</dbReference>
<feature type="transmembrane region" description="Helical" evidence="1">
    <location>
        <begin position="54"/>
        <end position="75"/>
    </location>
</feature>
<dbReference type="EMBL" id="JBHTLH010000034">
    <property type="protein sequence ID" value="MFD1125594.1"/>
    <property type="molecule type" value="Genomic_DNA"/>
</dbReference>